<dbReference type="Pfam" id="PF01520">
    <property type="entry name" value="Amidase_3"/>
    <property type="match status" value="1"/>
</dbReference>
<dbReference type="EMBL" id="FQZU01000011">
    <property type="protein sequence ID" value="SHJ77026.1"/>
    <property type="molecule type" value="Genomic_DNA"/>
</dbReference>
<gene>
    <name evidence="6" type="ORF">SAMN02745216_02243</name>
</gene>
<keyword evidence="7" id="KW-1185">Reference proteome</keyword>
<keyword evidence="3" id="KW-0378">Hydrolase</keyword>
<dbReference type="GO" id="GO:0008745">
    <property type="term" value="F:N-acetylmuramoyl-L-alanine amidase activity"/>
    <property type="evidence" value="ECO:0007669"/>
    <property type="project" value="UniProtKB-EC"/>
</dbReference>
<dbReference type="PANTHER" id="PTHR30404:SF0">
    <property type="entry name" value="N-ACETYLMURAMOYL-L-ALANINE AMIDASE AMIC"/>
    <property type="match status" value="1"/>
</dbReference>
<protein>
    <recommendedName>
        <fullName evidence="2">N-acetylmuramoyl-L-alanine amidase</fullName>
        <ecNumber evidence="2">3.5.1.28</ecNumber>
    </recommendedName>
</protein>
<dbReference type="Proteomes" id="UP000183994">
    <property type="component" value="Unassembled WGS sequence"/>
</dbReference>
<dbReference type="CDD" id="cd02696">
    <property type="entry name" value="MurNAc-LAA"/>
    <property type="match status" value="1"/>
</dbReference>
<name>A0A1M6M0W8_9BACT</name>
<accession>A0A1M6M0W8</accession>
<evidence type="ECO:0000256" key="1">
    <source>
        <dbReference type="ARBA" id="ARBA00001561"/>
    </source>
</evidence>
<dbReference type="AlphaFoldDB" id="A0A1M6M0W8"/>
<dbReference type="InterPro" id="IPR050695">
    <property type="entry name" value="N-acetylmuramoyl_amidase_3"/>
</dbReference>
<feature type="domain" description="MurNAc-LAA" evidence="5">
    <location>
        <begin position="129"/>
        <end position="266"/>
    </location>
</feature>
<reference evidence="7" key="1">
    <citation type="submission" date="2016-11" db="EMBL/GenBank/DDBJ databases">
        <authorList>
            <person name="Varghese N."/>
            <person name="Submissions S."/>
        </authorList>
    </citation>
    <scope>NUCLEOTIDE SEQUENCE [LARGE SCALE GENOMIC DNA]</scope>
    <source>
        <strain evidence="7">DSM 16219</strain>
    </source>
</reference>
<dbReference type="InterPro" id="IPR002508">
    <property type="entry name" value="MurNAc-LAA_cat"/>
</dbReference>
<sequence>MKSFACFSAPNQRPEPFSTGKSPSRAANFMATGCFFVKKMRLGSTLFFVSALFLLFGAFSAHAERLPVAVLDPGHGGLNPGAHLGDGVNEGQAALSLAKKIKGILDSRGEVQTVLTRDGDYNLPLHERAGAAAHNQARVFISLHAGQDWSRGGEPRILVAYYQARSPEFAGTEGDAAVQASLEARPWESAAQSQNAGSRRLSDVLKNNLQNNTPPDRVRAGGYPLAVLAGADAPAVLVELTNMGVNSRVREEILNNAAQDIARAIQQFLQ</sequence>
<dbReference type="STRING" id="1121393.SAMN02745216_02243"/>
<dbReference type="RefSeq" id="WP_073475751.1">
    <property type="nucleotide sequence ID" value="NZ_FQZU01000011.1"/>
</dbReference>
<proteinExistence type="predicted"/>
<dbReference type="PANTHER" id="PTHR30404">
    <property type="entry name" value="N-ACETYLMURAMOYL-L-ALANINE AMIDASE"/>
    <property type="match status" value="1"/>
</dbReference>
<evidence type="ECO:0000259" key="5">
    <source>
        <dbReference type="SMART" id="SM00646"/>
    </source>
</evidence>
<comment type="catalytic activity">
    <reaction evidence="1">
        <text>Hydrolyzes the link between N-acetylmuramoyl residues and L-amino acid residues in certain cell-wall glycopeptides.</text>
        <dbReference type="EC" id="3.5.1.28"/>
    </reaction>
</comment>
<feature type="region of interest" description="Disordered" evidence="4">
    <location>
        <begin position="1"/>
        <end position="22"/>
    </location>
</feature>
<evidence type="ECO:0000313" key="6">
    <source>
        <dbReference type="EMBL" id="SHJ77026.1"/>
    </source>
</evidence>
<dbReference type="GO" id="GO:0030288">
    <property type="term" value="C:outer membrane-bounded periplasmic space"/>
    <property type="evidence" value="ECO:0007669"/>
    <property type="project" value="TreeGrafter"/>
</dbReference>
<organism evidence="6 7">
    <name type="scientific">Desulfatibacillum alkenivorans DSM 16219</name>
    <dbReference type="NCBI Taxonomy" id="1121393"/>
    <lineage>
        <taxon>Bacteria</taxon>
        <taxon>Pseudomonadati</taxon>
        <taxon>Thermodesulfobacteriota</taxon>
        <taxon>Desulfobacteria</taxon>
        <taxon>Desulfobacterales</taxon>
        <taxon>Desulfatibacillaceae</taxon>
        <taxon>Desulfatibacillum</taxon>
    </lineage>
</organism>
<dbReference type="EC" id="3.5.1.28" evidence="2"/>
<evidence type="ECO:0000256" key="2">
    <source>
        <dbReference type="ARBA" id="ARBA00011901"/>
    </source>
</evidence>
<evidence type="ECO:0000256" key="4">
    <source>
        <dbReference type="SAM" id="MobiDB-lite"/>
    </source>
</evidence>
<dbReference type="SUPFAM" id="SSF53187">
    <property type="entry name" value="Zn-dependent exopeptidases"/>
    <property type="match status" value="1"/>
</dbReference>
<evidence type="ECO:0000256" key="3">
    <source>
        <dbReference type="ARBA" id="ARBA00022801"/>
    </source>
</evidence>
<dbReference type="GO" id="GO:0009253">
    <property type="term" value="P:peptidoglycan catabolic process"/>
    <property type="evidence" value="ECO:0007669"/>
    <property type="project" value="InterPro"/>
</dbReference>
<dbReference type="Gene3D" id="3.40.630.40">
    <property type="entry name" value="Zn-dependent exopeptidases"/>
    <property type="match status" value="1"/>
</dbReference>
<evidence type="ECO:0000313" key="7">
    <source>
        <dbReference type="Proteomes" id="UP000183994"/>
    </source>
</evidence>
<dbReference type="SMART" id="SM00646">
    <property type="entry name" value="Ami_3"/>
    <property type="match status" value="1"/>
</dbReference>